<evidence type="ECO:0000259" key="5">
    <source>
        <dbReference type="PROSITE" id="PS50106"/>
    </source>
</evidence>
<evidence type="ECO:0000313" key="7">
    <source>
        <dbReference type="Proteomes" id="UP000037460"/>
    </source>
</evidence>
<evidence type="ECO:0000313" key="6">
    <source>
        <dbReference type="EMBL" id="KOO23427.1"/>
    </source>
</evidence>
<dbReference type="InterPro" id="IPR036034">
    <property type="entry name" value="PDZ_sf"/>
</dbReference>
<sequence length="420" mass="43674">MTYDVVVSEAGSGTEALAFCVDFFLESEGDIATCVNPNLVVTLPRRPIRHAARAITSAAVGLSAGALVGWTDAPSAVQCDAAPARAAAYLTANFIADAAEKACPALVHIRVGNGFGQSSGSGFVIDPSGVILTNCHVVRDALTRSGGGRCAVTLYDGTEFQGVVQHADPVSDIAIVKVSATQPLPTVALGSSSGLRVGEFVVALGAPAGLTNSVSAGIVSSVDRTRSDLGLDRRSLIGGQASNHRAAGMHYIQTDAAINQGNSGGPLLNLAGEVIGVNTMKVSGMDGIAFAVPIDEVKRVVVQLTKHGRVLRPYLGIKFVELDAQTKRQLEQSSRASGGTQPPPLPSAGLFVMHVAPDSPAQRAGVRAGDTIVGMGGRSLRTTKELLDGLADRVGQRVQLELQRYEQRLHAECHVESMQQ</sequence>
<proteinExistence type="inferred from homology"/>
<dbReference type="Gene3D" id="2.40.10.120">
    <property type="match status" value="1"/>
</dbReference>
<keyword evidence="2 6" id="KW-0645">Protease</keyword>
<dbReference type="EMBL" id="JWZX01003193">
    <property type="protein sequence ID" value="KOO23427.1"/>
    <property type="molecule type" value="Genomic_DNA"/>
</dbReference>
<reference evidence="7" key="1">
    <citation type="journal article" date="2015" name="PLoS Genet.">
        <title>Genome Sequence and Transcriptome Analyses of Chrysochromulina tobin: Metabolic Tools for Enhanced Algal Fitness in the Prominent Order Prymnesiales (Haptophyceae).</title>
        <authorList>
            <person name="Hovde B.T."/>
            <person name="Deodato C.R."/>
            <person name="Hunsperger H.M."/>
            <person name="Ryken S.A."/>
            <person name="Yost W."/>
            <person name="Jha R.K."/>
            <person name="Patterson J."/>
            <person name="Monnat R.J. Jr."/>
            <person name="Barlow S.B."/>
            <person name="Starkenburg S.R."/>
            <person name="Cattolico R.A."/>
        </authorList>
    </citation>
    <scope>NUCLEOTIDE SEQUENCE</scope>
    <source>
        <strain evidence="7">CCMP291</strain>
    </source>
</reference>
<feature type="compositionally biased region" description="Polar residues" evidence="4">
    <location>
        <begin position="331"/>
        <end position="340"/>
    </location>
</feature>
<accession>A0A0M0JAP6</accession>
<dbReference type="OrthoDB" id="4217619at2759"/>
<name>A0A0M0JAP6_9EUKA</name>
<keyword evidence="7" id="KW-1185">Reference proteome</keyword>
<dbReference type="AlphaFoldDB" id="A0A0M0JAP6"/>
<gene>
    <name evidence="6" type="ORF">Ctob_011097</name>
</gene>
<dbReference type="PANTHER" id="PTHR22939:SF125">
    <property type="entry name" value="PROTEASE DO-LIKE 14-RELATED"/>
    <property type="match status" value="1"/>
</dbReference>
<dbReference type="InterPro" id="IPR001940">
    <property type="entry name" value="Peptidase_S1C"/>
</dbReference>
<dbReference type="Proteomes" id="UP000037460">
    <property type="component" value="Unassembled WGS sequence"/>
</dbReference>
<evidence type="ECO:0000256" key="2">
    <source>
        <dbReference type="ARBA" id="ARBA00022670"/>
    </source>
</evidence>
<dbReference type="InterPro" id="IPR001478">
    <property type="entry name" value="PDZ"/>
</dbReference>
<organism evidence="6 7">
    <name type="scientific">Chrysochromulina tobinii</name>
    <dbReference type="NCBI Taxonomy" id="1460289"/>
    <lineage>
        <taxon>Eukaryota</taxon>
        <taxon>Haptista</taxon>
        <taxon>Haptophyta</taxon>
        <taxon>Prymnesiophyceae</taxon>
        <taxon>Prymnesiales</taxon>
        <taxon>Chrysochromulinaceae</taxon>
        <taxon>Chrysochromulina</taxon>
    </lineage>
</organism>
<comment type="similarity">
    <text evidence="1">Belongs to the peptidase S1C family.</text>
</comment>
<comment type="caution">
    <text evidence="6">The sequence shown here is derived from an EMBL/GenBank/DDBJ whole genome shotgun (WGS) entry which is preliminary data.</text>
</comment>
<evidence type="ECO:0000256" key="4">
    <source>
        <dbReference type="SAM" id="MobiDB-lite"/>
    </source>
</evidence>
<dbReference type="GO" id="GO:0006508">
    <property type="term" value="P:proteolysis"/>
    <property type="evidence" value="ECO:0007669"/>
    <property type="project" value="UniProtKB-KW"/>
</dbReference>
<evidence type="ECO:0000256" key="1">
    <source>
        <dbReference type="ARBA" id="ARBA00010541"/>
    </source>
</evidence>
<feature type="region of interest" description="Disordered" evidence="4">
    <location>
        <begin position="330"/>
        <end position="349"/>
    </location>
</feature>
<dbReference type="PRINTS" id="PR00834">
    <property type="entry name" value="PROTEASES2C"/>
</dbReference>
<dbReference type="PROSITE" id="PS50106">
    <property type="entry name" value="PDZ"/>
    <property type="match status" value="1"/>
</dbReference>
<keyword evidence="3" id="KW-0378">Hydrolase</keyword>
<dbReference type="SMART" id="SM00228">
    <property type="entry name" value="PDZ"/>
    <property type="match status" value="1"/>
</dbReference>
<dbReference type="SUPFAM" id="SSF50156">
    <property type="entry name" value="PDZ domain-like"/>
    <property type="match status" value="1"/>
</dbReference>
<dbReference type="Pfam" id="PF13365">
    <property type="entry name" value="Trypsin_2"/>
    <property type="match status" value="1"/>
</dbReference>
<dbReference type="Gene3D" id="2.30.42.10">
    <property type="match status" value="1"/>
</dbReference>
<dbReference type="InterPro" id="IPR009003">
    <property type="entry name" value="Peptidase_S1_PA"/>
</dbReference>
<dbReference type="SUPFAM" id="SSF50494">
    <property type="entry name" value="Trypsin-like serine proteases"/>
    <property type="match status" value="1"/>
</dbReference>
<feature type="domain" description="PDZ" evidence="5">
    <location>
        <begin position="301"/>
        <end position="406"/>
    </location>
</feature>
<evidence type="ECO:0000256" key="3">
    <source>
        <dbReference type="ARBA" id="ARBA00022801"/>
    </source>
</evidence>
<dbReference type="Pfam" id="PF13180">
    <property type="entry name" value="PDZ_2"/>
    <property type="match status" value="1"/>
</dbReference>
<dbReference type="PANTHER" id="PTHR22939">
    <property type="entry name" value="SERINE PROTEASE FAMILY S1C HTRA-RELATED"/>
    <property type="match status" value="1"/>
</dbReference>
<protein>
    <submittedName>
        <fullName evidence="6">Protease do-like 14-like protein</fullName>
    </submittedName>
</protein>
<dbReference type="GO" id="GO:0004252">
    <property type="term" value="F:serine-type endopeptidase activity"/>
    <property type="evidence" value="ECO:0007669"/>
    <property type="project" value="InterPro"/>
</dbReference>